<dbReference type="Proteomes" id="UP001243375">
    <property type="component" value="Unassembled WGS sequence"/>
</dbReference>
<accession>A0ACC2XPV8</accession>
<protein>
    <submittedName>
        <fullName evidence="1">Uncharacterized protein</fullName>
    </submittedName>
</protein>
<sequence>MSSKDDDSTPDPTSSGNAVQGVVYWDEEIGAYVSESSLASEKDQLEKWANLLDGGCTYGGKRDSSSMTGGPKHADTLADVKYDTAIHAHVMVKIKTERQPIFVYVGGDEGFNVELSYPFVDGTRNAASITWVANWWKSSCEKRGPPKECDEEYRRDVIGLIRTSEMKRRESM</sequence>
<comment type="caution">
    <text evidence="1">The sequence shown here is derived from an EMBL/GenBank/DDBJ whole genome shotgun (WGS) entry which is preliminary data.</text>
</comment>
<name>A0ACC2XPV8_9TREE</name>
<proteinExistence type="predicted"/>
<reference evidence="1" key="1">
    <citation type="submission" date="2023-04" db="EMBL/GenBank/DDBJ databases">
        <title>Draft Genome sequencing of Naganishia species isolated from polar environments using Oxford Nanopore Technology.</title>
        <authorList>
            <person name="Leo P."/>
            <person name="Venkateswaran K."/>
        </authorList>
    </citation>
    <scope>NUCLEOTIDE SEQUENCE</scope>
    <source>
        <strain evidence="1">MNA-CCFEE 5425</strain>
    </source>
</reference>
<evidence type="ECO:0000313" key="1">
    <source>
        <dbReference type="EMBL" id="KAJ9125066.1"/>
    </source>
</evidence>
<organism evidence="1 2">
    <name type="scientific">Naganishia vaughanmartiniae</name>
    <dbReference type="NCBI Taxonomy" id="1424756"/>
    <lineage>
        <taxon>Eukaryota</taxon>
        <taxon>Fungi</taxon>
        <taxon>Dikarya</taxon>
        <taxon>Basidiomycota</taxon>
        <taxon>Agaricomycotina</taxon>
        <taxon>Tremellomycetes</taxon>
        <taxon>Filobasidiales</taxon>
        <taxon>Filobasidiaceae</taxon>
        <taxon>Naganishia</taxon>
    </lineage>
</organism>
<evidence type="ECO:0000313" key="2">
    <source>
        <dbReference type="Proteomes" id="UP001243375"/>
    </source>
</evidence>
<gene>
    <name evidence="1" type="ORF">QFC22_000019</name>
</gene>
<dbReference type="EMBL" id="JASBWU010000001">
    <property type="protein sequence ID" value="KAJ9125066.1"/>
    <property type="molecule type" value="Genomic_DNA"/>
</dbReference>
<keyword evidence="2" id="KW-1185">Reference proteome</keyword>